<feature type="transmembrane region" description="Helical" evidence="1">
    <location>
        <begin position="20"/>
        <end position="39"/>
    </location>
</feature>
<reference evidence="2 3" key="1">
    <citation type="submission" date="2020-09" db="EMBL/GenBank/DDBJ databases">
        <title>Methylomonas albis sp. nov. and Methylomonas fluvii sp. nov.: Two cold-adapted methanotrophs from the River Elbe and an amended description of Methylovulum psychrotolerans strain Eb1.</title>
        <authorList>
            <person name="Bussmann I.K."/>
            <person name="Klings K.-W."/>
            <person name="Warnstedt J."/>
            <person name="Hoppert M."/>
            <person name="Saborowski A."/>
            <person name="Horn F."/>
            <person name="Liebner S."/>
        </authorList>
    </citation>
    <scope>NUCLEOTIDE SEQUENCE [LARGE SCALE GENOMIC DNA]</scope>
    <source>
        <strain evidence="2 3">EbB</strain>
    </source>
</reference>
<evidence type="ECO:0008006" key="4">
    <source>
        <dbReference type="Google" id="ProtNLM"/>
    </source>
</evidence>
<comment type="caution">
    <text evidence="2">The sequence shown here is derived from an EMBL/GenBank/DDBJ whole genome shotgun (WGS) entry which is preliminary data.</text>
</comment>
<accession>A0ABR9DHX9</accession>
<dbReference type="RefSeq" id="WP_192395465.1">
    <property type="nucleotide sequence ID" value="NZ_CAJHIU010000003.1"/>
</dbReference>
<sequence length="45" mass="4734">MAETLKGWVNLPTSGVIGDASLEYILAVGIVVIVFALGFQAGQQR</sequence>
<keyword evidence="1" id="KW-1133">Transmembrane helix</keyword>
<keyword evidence="1" id="KW-0472">Membrane</keyword>
<protein>
    <recommendedName>
        <fullName evidence="4">Flp family type IVb pilin</fullName>
    </recommendedName>
</protein>
<evidence type="ECO:0000313" key="2">
    <source>
        <dbReference type="EMBL" id="MBD9362714.1"/>
    </source>
</evidence>
<name>A0ABR9DHX9_9GAMM</name>
<gene>
    <name evidence="2" type="ORF">EBB_19825</name>
</gene>
<evidence type="ECO:0000313" key="3">
    <source>
        <dbReference type="Proteomes" id="UP000641152"/>
    </source>
</evidence>
<organism evidence="2 3">
    <name type="scientific">Methylomonas fluvii</name>
    <dbReference type="NCBI Taxonomy" id="1854564"/>
    <lineage>
        <taxon>Bacteria</taxon>
        <taxon>Pseudomonadati</taxon>
        <taxon>Pseudomonadota</taxon>
        <taxon>Gammaproteobacteria</taxon>
        <taxon>Methylococcales</taxon>
        <taxon>Methylococcaceae</taxon>
        <taxon>Methylomonas</taxon>
    </lineage>
</organism>
<keyword evidence="1" id="KW-0812">Transmembrane</keyword>
<proteinExistence type="predicted"/>
<evidence type="ECO:0000256" key="1">
    <source>
        <dbReference type="SAM" id="Phobius"/>
    </source>
</evidence>
<dbReference type="Proteomes" id="UP000641152">
    <property type="component" value="Unassembled WGS sequence"/>
</dbReference>
<keyword evidence="3" id="KW-1185">Reference proteome</keyword>
<dbReference type="EMBL" id="JACXST010000003">
    <property type="protein sequence ID" value="MBD9362714.1"/>
    <property type="molecule type" value="Genomic_DNA"/>
</dbReference>